<dbReference type="Ensembl" id="ENSEBUT00000008373.1">
    <property type="protein sequence ID" value="ENSEBUP00000007884.1"/>
    <property type="gene ID" value="ENSEBUG00000005135.1"/>
</dbReference>
<evidence type="ECO:0000313" key="3">
    <source>
        <dbReference type="Proteomes" id="UP000694388"/>
    </source>
</evidence>
<dbReference type="AlphaFoldDB" id="A0A8C4PZW8"/>
<dbReference type="InterPro" id="IPR050855">
    <property type="entry name" value="NDM-1-like"/>
</dbReference>
<reference evidence="2" key="1">
    <citation type="submission" date="2025-08" db="UniProtKB">
        <authorList>
            <consortium name="Ensembl"/>
        </authorList>
    </citation>
    <scope>IDENTIFICATION</scope>
</reference>
<dbReference type="PANTHER" id="PTHR42951">
    <property type="entry name" value="METALLO-BETA-LACTAMASE DOMAIN-CONTAINING"/>
    <property type="match status" value="1"/>
</dbReference>
<dbReference type="GeneTree" id="ENSGT00390000017819"/>
<feature type="domain" description="Metallo-beta-lactamase" evidence="1">
    <location>
        <begin position="28"/>
        <end position="222"/>
    </location>
</feature>
<proteinExistence type="predicted"/>
<dbReference type="Proteomes" id="UP000694388">
    <property type="component" value="Unplaced"/>
</dbReference>
<dbReference type="OMA" id="VASHTHF"/>
<dbReference type="Pfam" id="PF00753">
    <property type="entry name" value="Lactamase_B"/>
    <property type="match status" value="1"/>
</dbReference>
<dbReference type="InterPro" id="IPR036866">
    <property type="entry name" value="RibonucZ/Hydroxyglut_hydro"/>
</dbReference>
<dbReference type="PANTHER" id="PTHR42951:SF4">
    <property type="entry name" value="ACYL-COENZYME A THIOESTERASE MBLAC2"/>
    <property type="match status" value="1"/>
</dbReference>
<sequence length="266" mass="29380">MANCWFHHEEILPDVFLIRERFFQSGNRANLWLLRGSRTDLLVDTGLGLWSLPEYLNAVGLSSTRKPLLAVATHIHFDHAGGMHQFQATALHRAEVPALEAGDDYEAVTWLSDSEVVQPPHLGWRASDFCLQATTPSRSLEDGEVLDLGNKQVEVLHTPGHSRGSICLLERSNGLLFSGDTLYAAPLLDWLPYSEVRTLKASCRRLAELVRTGAVHTVLPGHFETFSGDELIRRATAYADGAGLVHSVSASAMRCLASLALRFNNR</sequence>
<reference evidence="2" key="2">
    <citation type="submission" date="2025-09" db="UniProtKB">
        <authorList>
            <consortium name="Ensembl"/>
        </authorList>
    </citation>
    <scope>IDENTIFICATION</scope>
</reference>
<dbReference type="CDD" id="cd07712">
    <property type="entry name" value="MBLAC2-like_MBL-fold"/>
    <property type="match status" value="1"/>
</dbReference>
<accession>A0A8C4PZW8</accession>
<dbReference type="SUPFAM" id="SSF56281">
    <property type="entry name" value="Metallo-hydrolase/oxidoreductase"/>
    <property type="match status" value="1"/>
</dbReference>
<evidence type="ECO:0000259" key="1">
    <source>
        <dbReference type="SMART" id="SM00849"/>
    </source>
</evidence>
<name>A0A8C4PZW8_EPTBU</name>
<dbReference type="InterPro" id="IPR001279">
    <property type="entry name" value="Metallo-B-lactamas"/>
</dbReference>
<organism evidence="2 3">
    <name type="scientific">Eptatretus burgeri</name>
    <name type="common">Inshore hagfish</name>
    <dbReference type="NCBI Taxonomy" id="7764"/>
    <lineage>
        <taxon>Eukaryota</taxon>
        <taxon>Metazoa</taxon>
        <taxon>Chordata</taxon>
        <taxon>Craniata</taxon>
        <taxon>Vertebrata</taxon>
        <taxon>Cyclostomata</taxon>
        <taxon>Myxini</taxon>
        <taxon>Myxiniformes</taxon>
        <taxon>Myxinidae</taxon>
        <taxon>Eptatretinae</taxon>
        <taxon>Eptatretus</taxon>
    </lineage>
</organism>
<protein>
    <submittedName>
        <fullName evidence="2">Metallo-beta-lactamase domain containing 2</fullName>
    </submittedName>
</protein>
<keyword evidence="3" id="KW-1185">Reference proteome</keyword>
<dbReference type="SMART" id="SM00849">
    <property type="entry name" value="Lactamase_B"/>
    <property type="match status" value="1"/>
</dbReference>
<evidence type="ECO:0000313" key="2">
    <source>
        <dbReference type="Ensembl" id="ENSEBUP00000007884.1"/>
    </source>
</evidence>
<dbReference type="Gene3D" id="3.60.15.10">
    <property type="entry name" value="Ribonuclease Z/Hydroxyacylglutathione hydrolase-like"/>
    <property type="match status" value="1"/>
</dbReference>